<reference evidence="11 12" key="1">
    <citation type="submission" date="2023-12" db="EMBL/GenBank/DDBJ databases">
        <title>the genome sequence of Hyalangium sp. s54d21.</title>
        <authorList>
            <person name="Zhang X."/>
        </authorList>
    </citation>
    <scope>NUCLEOTIDE SEQUENCE [LARGE SCALE GENOMIC DNA]</scope>
    <source>
        <strain evidence="12">s54d21</strain>
    </source>
</reference>
<evidence type="ECO:0000256" key="7">
    <source>
        <dbReference type="ARBA" id="ARBA00047899"/>
    </source>
</evidence>
<keyword evidence="2" id="KW-0723">Serine/threonine-protein kinase</keyword>
<keyword evidence="12" id="KW-1185">Reference proteome</keyword>
<evidence type="ECO:0000256" key="9">
    <source>
        <dbReference type="SAM" id="MobiDB-lite"/>
    </source>
</evidence>
<organism evidence="11 12">
    <name type="scientific">Hyalangium rubrum</name>
    <dbReference type="NCBI Taxonomy" id="3103134"/>
    <lineage>
        <taxon>Bacteria</taxon>
        <taxon>Pseudomonadati</taxon>
        <taxon>Myxococcota</taxon>
        <taxon>Myxococcia</taxon>
        <taxon>Myxococcales</taxon>
        <taxon>Cystobacterineae</taxon>
        <taxon>Archangiaceae</taxon>
        <taxon>Hyalangium</taxon>
    </lineage>
</organism>
<dbReference type="RefSeq" id="WP_321551814.1">
    <property type="nucleotide sequence ID" value="NZ_JAXIVS010000028.1"/>
</dbReference>
<feature type="region of interest" description="Disordered" evidence="9">
    <location>
        <begin position="415"/>
        <end position="449"/>
    </location>
</feature>
<evidence type="ECO:0000256" key="3">
    <source>
        <dbReference type="ARBA" id="ARBA00022679"/>
    </source>
</evidence>
<gene>
    <name evidence="11" type="ORF">SYV04_42330</name>
</gene>
<feature type="domain" description="Protein kinase" evidence="10">
    <location>
        <begin position="23"/>
        <end position="306"/>
    </location>
</feature>
<feature type="region of interest" description="Disordered" evidence="9">
    <location>
        <begin position="380"/>
        <end position="403"/>
    </location>
</feature>
<dbReference type="InterPro" id="IPR000719">
    <property type="entry name" value="Prot_kinase_dom"/>
</dbReference>
<keyword evidence="3 11" id="KW-0808">Transferase</keyword>
<comment type="catalytic activity">
    <reaction evidence="7">
        <text>L-threonyl-[protein] + ATP = O-phospho-L-threonyl-[protein] + ADP + H(+)</text>
        <dbReference type="Rhea" id="RHEA:46608"/>
        <dbReference type="Rhea" id="RHEA-COMP:11060"/>
        <dbReference type="Rhea" id="RHEA-COMP:11605"/>
        <dbReference type="ChEBI" id="CHEBI:15378"/>
        <dbReference type="ChEBI" id="CHEBI:30013"/>
        <dbReference type="ChEBI" id="CHEBI:30616"/>
        <dbReference type="ChEBI" id="CHEBI:61977"/>
        <dbReference type="ChEBI" id="CHEBI:456216"/>
        <dbReference type="EC" id="2.7.11.1"/>
    </reaction>
</comment>
<dbReference type="SUPFAM" id="SSF56112">
    <property type="entry name" value="Protein kinase-like (PK-like)"/>
    <property type="match status" value="1"/>
</dbReference>
<comment type="catalytic activity">
    <reaction evidence="8">
        <text>L-seryl-[protein] + ATP = O-phospho-L-seryl-[protein] + ADP + H(+)</text>
        <dbReference type="Rhea" id="RHEA:17989"/>
        <dbReference type="Rhea" id="RHEA-COMP:9863"/>
        <dbReference type="Rhea" id="RHEA-COMP:11604"/>
        <dbReference type="ChEBI" id="CHEBI:15378"/>
        <dbReference type="ChEBI" id="CHEBI:29999"/>
        <dbReference type="ChEBI" id="CHEBI:30616"/>
        <dbReference type="ChEBI" id="CHEBI:83421"/>
        <dbReference type="ChEBI" id="CHEBI:456216"/>
        <dbReference type="EC" id="2.7.11.1"/>
    </reaction>
</comment>
<dbReference type="Pfam" id="PF00069">
    <property type="entry name" value="Pkinase"/>
    <property type="match status" value="1"/>
</dbReference>
<dbReference type="Gene3D" id="1.10.510.10">
    <property type="entry name" value="Transferase(Phosphotransferase) domain 1"/>
    <property type="match status" value="1"/>
</dbReference>
<dbReference type="CDD" id="cd14014">
    <property type="entry name" value="STKc_PknB_like"/>
    <property type="match status" value="1"/>
</dbReference>
<evidence type="ECO:0000256" key="4">
    <source>
        <dbReference type="ARBA" id="ARBA00022741"/>
    </source>
</evidence>
<keyword evidence="5 11" id="KW-0418">Kinase</keyword>
<comment type="caution">
    <text evidence="11">The sequence shown here is derived from an EMBL/GenBank/DDBJ whole genome shotgun (WGS) entry which is preliminary data.</text>
</comment>
<dbReference type="Gene3D" id="3.30.200.20">
    <property type="entry name" value="Phosphorylase Kinase, domain 1"/>
    <property type="match status" value="1"/>
</dbReference>
<dbReference type="GO" id="GO:0004674">
    <property type="term" value="F:protein serine/threonine kinase activity"/>
    <property type="evidence" value="ECO:0007669"/>
    <property type="project" value="UniProtKB-EC"/>
</dbReference>
<dbReference type="EMBL" id="JAXIVS010000028">
    <property type="protein sequence ID" value="MDY7233101.1"/>
    <property type="molecule type" value="Genomic_DNA"/>
</dbReference>
<dbReference type="Proteomes" id="UP001291309">
    <property type="component" value="Unassembled WGS sequence"/>
</dbReference>
<keyword evidence="4" id="KW-0547">Nucleotide-binding</keyword>
<accession>A0ABU5HIN2</accession>
<name>A0ABU5HIN2_9BACT</name>
<evidence type="ECO:0000256" key="6">
    <source>
        <dbReference type="ARBA" id="ARBA00022840"/>
    </source>
</evidence>
<proteinExistence type="predicted"/>
<evidence type="ECO:0000259" key="10">
    <source>
        <dbReference type="PROSITE" id="PS50011"/>
    </source>
</evidence>
<dbReference type="EC" id="2.7.11.1" evidence="1"/>
<evidence type="ECO:0000313" key="11">
    <source>
        <dbReference type="EMBL" id="MDY7233101.1"/>
    </source>
</evidence>
<evidence type="ECO:0000256" key="5">
    <source>
        <dbReference type="ARBA" id="ARBA00022777"/>
    </source>
</evidence>
<dbReference type="PROSITE" id="PS50011">
    <property type="entry name" value="PROTEIN_KINASE_DOM"/>
    <property type="match status" value="1"/>
</dbReference>
<evidence type="ECO:0000256" key="2">
    <source>
        <dbReference type="ARBA" id="ARBA00022527"/>
    </source>
</evidence>
<dbReference type="InterPro" id="IPR011009">
    <property type="entry name" value="Kinase-like_dom_sf"/>
</dbReference>
<sequence>MDIPRAPELHPATLSVGTVVEHWRIVAWRGRGTFGAVYRAVRVDSPHAGPVALKLAVTPLDPRFEREVTLLSRLEQPHVPKLLGHGQWQLADRLYPFLVMQWVEGTPLYEWAATHNPSSRQVMRVLAQAAWALHATHSAGGVHRDVKGDNLLVCADGSAFLMDFGSGHHTGASMLTFEPLPPGTTAYRSPEAWCFSLEFNHLPTAHYPASPADDLFALGVTAYRLVTREYPPTTDPGDAGSRLWYADLASPRTPWVLNSRVDPQLSAIILRMLSLRPEARGTAQELARLLEQEAECAGPTADQPLFAGLAPAVSKVGNAHEVRQQAAEDKAQASRREAAEFARVMAASAPREQGMTWLPWIGVGIAAVLFAVCTQRHSQELSSEEAPAVAQAESRDGGMGDGGTIELAQEVLTAPMKEPSPPRGWSSIGLDMPPKPLPGQRRPNSAGKCQPREVVINGGCWRRFAPEVQPPCNDDEYEWRGACYYPAYDSLRQPTSEPPAPRRGAH</sequence>
<dbReference type="PANTHER" id="PTHR43671:SF98">
    <property type="entry name" value="SERINE_THREONINE-PROTEIN KINASE NEK11"/>
    <property type="match status" value="1"/>
</dbReference>
<evidence type="ECO:0000256" key="1">
    <source>
        <dbReference type="ARBA" id="ARBA00012513"/>
    </source>
</evidence>
<keyword evidence="6" id="KW-0067">ATP-binding</keyword>
<dbReference type="InterPro" id="IPR050660">
    <property type="entry name" value="NEK_Ser/Thr_kinase"/>
</dbReference>
<dbReference type="SMART" id="SM00220">
    <property type="entry name" value="S_TKc"/>
    <property type="match status" value="1"/>
</dbReference>
<protein>
    <recommendedName>
        <fullName evidence="1">non-specific serine/threonine protein kinase</fullName>
        <ecNumber evidence="1">2.7.11.1</ecNumber>
    </recommendedName>
</protein>
<dbReference type="PANTHER" id="PTHR43671">
    <property type="entry name" value="SERINE/THREONINE-PROTEIN KINASE NEK"/>
    <property type="match status" value="1"/>
</dbReference>
<evidence type="ECO:0000313" key="12">
    <source>
        <dbReference type="Proteomes" id="UP001291309"/>
    </source>
</evidence>
<evidence type="ECO:0000256" key="8">
    <source>
        <dbReference type="ARBA" id="ARBA00048679"/>
    </source>
</evidence>